<accession>A0ABY1JC85</accession>
<keyword evidence="1" id="KW-0812">Transmembrane</keyword>
<proteinExistence type="predicted"/>
<evidence type="ECO:0000313" key="3">
    <source>
        <dbReference type="Proteomes" id="UP000185093"/>
    </source>
</evidence>
<comment type="caution">
    <text evidence="2">The sequence shown here is derived from an EMBL/GenBank/DDBJ whole genome shotgun (WGS) entry which is preliminary data.</text>
</comment>
<organism evidence="2 3">
    <name type="scientific">Acetomicrobium flavidum</name>
    <dbReference type="NCBI Taxonomy" id="49896"/>
    <lineage>
        <taxon>Bacteria</taxon>
        <taxon>Thermotogati</taxon>
        <taxon>Synergistota</taxon>
        <taxon>Synergistia</taxon>
        <taxon>Synergistales</taxon>
        <taxon>Acetomicrobiaceae</taxon>
        <taxon>Acetomicrobium</taxon>
    </lineage>
</organism>
<dbReference type="Proteomes" id="UP000185093">
    <property type="component" value="Unassembled WGS sequence"/>
</dbReference>
<dbReference type="RefSeq" id="WP_074199295.1">
    <property type="nucleotide sequence ID" value="NZ_DAONLC010000001.1"/>
</dbReference>
<keyword evidence="1" id="KW-0472">Membrane</keyword>
<evidence type="ECO:0008006" key="4">
    <source>
        <dbReference type="Google" id="ProtNLM"/>
    </source>
</evidence>
<keyword evidence="3" id="KW-1185">Reference proteome</keyword>
<name>A0ABY1JC85_9BACT</name>
<dbReference type="EMBL" id="FSQZ01000001">
    <property type="protein sequence ID" value="SIN65198.1"/>
    <property type="molecule type" value="Genomic_DNA"/>
</dbReference>
<feature type="transmembrane region" description="Helical" evidence="1">
    <location>
        <begin position="12"/>
        <end position="30"/>
    </location>
</feature>
<keyword evidence="1" id="KW-1133">Transmembrane helix</keyword>
<gene>
    <name evidence="2" type="ORF">SAMN05444368_0728</name>
</gene>
<dbReference type="Gene3D" id="2.40.420.20">
    <property type="match status" value="1"/>
</dbReference>
<reference evidence="2 3" key="1">
    <citation type="submission" date="2016-11" db="EMBL/GenBank/DDBJ databases">
        <authorList>
            <person name="Varghese N."/>
            <person name="Submissions S."/>
        </authorList>
    </citation>
    <scope>NUCLEOTIDE SEQUENCE [LARGE SCALE GENOMIC DNA]</scope>
    <source>
        <strain evidence="2 3">DSM 20664</strain>
    </source>
</reference>
<protein>
    <recommendedName>
        <fullName evidence="4">HlyD family secretion protein</fullName>
    </recommendedName>
</protein>
<sequence length="308" mass="34690">MKERKNLAQIAYGIWCLVLVSLAVFVFLAWQNHHYYTHPDVVTAKPALHIDEFPLEGWLLWDEDVIKAPVSGTLKFINGGKVARVAKGEAIAVIEGTGRRAILASRAGYLVPALDGEEGRWNFARVWLDYDNLPKEVKAKPIPQGSYVQAGMPIGKIVPLPQVLRCVFYVYLTPRVREYLNKNVLWIRLDELDMPLRVEVLTKEAVGLKVRVNVALAPYFPAHVTINRKLSFKLYERKVHGVLVPEKSVIFKGGKQGLYVVSKGLAAFREIKGMPVEGNMFFVEEGLLPGEIVISDGDRAREGRVFLW</sequence>
<evidence type="ECO:0000256" key="1">
    <source>
        <dbReference type="SAM" id="Phobius"/>
    </source>
</evidence>
<evidence type="ECO:0000313" key="2">
    <source>
        <dbReference type="EMBL" id="SIN65198.1"/>
    </source>
</evidence>